<evidence type="ECO:0000313" key="3">
    <source>
        <dbReference type="Proteomes" id="UP000245699"/>
    </source>
</evidence>
<proteinExistence type="predicted"/>
<evidence type="ECO:0000256" key="1">
    <source>
        <dbReference type="SAM" id="MobiDB-lite"/>
    </source>
</evidence>
<dbReference type="AlphaFoldDB" id="A0A2T9Z2T3"/>
<accession>A0A2T9Z2T3</accession>
<protein>
    <submittedName>
        <fullName evidence="2">Uncharacterized protein</fullName>
    </submittedName>
</protein>
<sequence length="476" mass="54072">MMETDHIEMNWEQNLGANIHKPEGNETSHLSGIPNQHFSNTTYLRTNSVPNINQLAIFPPVQKQLPAQTLDFLFPLQKSTEFSNTIGIKSAFSPQNYNSNNLSNDQNPDFFVFGNQYPNNFQSNKTGSTPRSFSAKIPFPEIHDQNTKSVNFPHSTLNNPKTSRNDDPLLLNQMILANSIQNNTRFTNNNNFDLAFNLGIDLNMRPDFDSKLNKRLDNTINSQELFQFNKDIQAIINDSFNNNGFDNTPYKNPTNTFSVRNETIPNSSIPRRKITSTKTTLEPVPFTNYQFGNKSNLKNTIHYQNFPEWIPNVNIQNYKNPNLGLGVSFNPELNVNIYSPPKSDMSPESNGYSYNNKRRIETKINSELGNKKAFINHFGKNHPFVKENVESILVAACKNIDLSNTQNLGENSNLSLNHNYNFSPQKLEKTFCTQKINKQNGMFICTYPGFIQQTTDPSTAVFASQSSAENMTSKDT</sequence>
<feature type="compositionally biased region" description="Polar residues" evidence="1">
    <location>
        <begin position="147"/>
        <end position="162"/>
    </location>
</feature>
<evidence type="ECO:0000313" key="2">
    <source>
        <dbReference type="EMBL" id="PVU98846.1"/>
    </source>
</evidence>
<organism evidence="2 3">
    <name type="scientific">Furculomyces boomerangus</name>
    <dbReference type="NCBI Taxonomy" id="61424"/>
    <lineage>
        <taxon>Eukaryota</taxon>
        <taxon>Fungi</taxon>
        <taxon>Fungi incertae sedis</taxon>
        <taxon>Zoopagomycota</taxon>
        <taxon>Kickxellomycotina</taxon>
        <taxon>Harpellomycetes</taxon>
        <taxon>Harpellales</taxon>
        <taxon>Harpellaceae</taxon>
        <taxon>Furculomyces</taxon>
    </lineage>
</organism>
<comment type="caution">
    <text evidence="2">The sequence shown here is derived from an EMBL/GenBank/DDBJ whole genome shotgun (WGS) entry which is preliminary data.</text>
</comment>
<feature type="region of interest" description="Disordered" evidence="1">
    <location>
        <begin position="145"/>
        <end position="164"/>
    </location>
</feature>
<dbReference type="EMBL" id="MBFT01000066">
    <property type="protein sequence ID" value="PVU98846.1"/>
    <property type="molecule type" value="Genomic_DNA"/>
</dbReference>
<gene>
    <name evidence="2" type="ORF">BB559_001230</name>
</gene>
<dbReference type="Proteomes" id="UP000245699">
    <property type="component" value="Unassembled WGS sequence"/>
</dbReference>
<reference evidence="2 3" key="1">
    <citation type="journal article" date="2018" name="MBio">
        <title>Comparative Genomics Reveals the Core Gene Toolbox for the Fungus-Insect Symbiosis.</title>
        <authorList>
            <person name="Wang Y."/>
            <person name="Stata M."/>
            <person name="Wang W."/>
            <person name="Stajich J.E."/>
            <person name="White M.M."/>
            <person name="Moncalvo J.M."/>
        </authorList>
    </citation>
    <scope>NUCLEOTIDE SEQUENCE [LARGE SCALE GENOMIC DNA]</scope>
    <source>
        <strain evidence="2 3">AUS-77-4</strain>
    </source>
</reference>
<name>A0A2T9Z2T3_9FUNG</name>
<keyword evidence="3" id="KW-1185">Reference proteome</keyword>